<proteinExistence type="predicted"/>
<gene>
    <name evidence="2" type="ORF">CFAM422_011375</name>
</gene>
<evidence type="ECO:0000313" key="3">
    <source>
        <dbReference type="Proteomes" id="UP000801864"/>
    </source>
</evidence>
<comment type="caution">
    <text evidence="2">The sequence shown here is derived from an EMBL/GenBank/DDBJ whole genome shotgun (WGS) entry which is preliminary data.</text>
</comment>
<keyword evidence="1" id="KW-0732">Signal</keyword>
<feature type="signal peptide" evidence="1">
    <location>
        <begin position="1"/>
        <end position="26"/>
    </location>
</feature>
<name>A0A9P4X605_9HYPO</name>
<dbReference type="EMBL" id="QLNT01000024">
    <property type="protein sequence ID" value="KAF3060283.1"/>
    <property type="molecule type" value="Genomic_DNA"/>
</dbReference>
<accession>A0A9P4X605</accession>
<evidence type="ECO:0000313" key="2">
    <source>
        <dbReference type="EMBL" id="KAF3060283.1"/>
    </source>
</evidence>
<dbReference type="AlphaFoldDB" id="A0A9P4X605"/>
<keyword evidence="3" id="KW-1185">Reference proteome</keyword>
<evidence type="ECO:0000256" key="1">
    <source>
        <dbReference type="SAM" id="SignalP"/>
    </source>
</evidence>
<dbReference type="Proteomes" id="UP000801864">
    <property type="component" value="Unassembled WGS sequence"/>
</dbReference>
<reference evidence="2 3" key="1">
    <citation type="submission" date="2018-06" db="EMBL/GenBank/DDBJ databases">
        <title>Genome analysis of cellulolytic fungus Trichoderma lentiforme CFAM-422.</title>
        <authorList>
            <person name="Steindorff A.S."/>
            <person name="Formighieri E.F."/>
            <person name="Midorikawa G.E.O."/>
            <person name="Tamietti M.S."/>
            <person name="Ramos E.Z."/>
            <person name="Silva A.S."/>
            <person name="Bon E.P.S."/>
            <person name="Mendes T.D."/>
            <person name="Damaso M.C.T."/>
            <person name="Favaro L.C.L."/>
        </authorList>
    </citation>
    <scope>NUCLEOTIDE SEQUENCE [LARGE SCALE GENOMIC DNA]</scope>
    <source>
        <strain evidence="2 3">CFAM-422</strain>
    </source>
</reference>
<sequence>MRTWGSRPCWPSPLVVALGLGEGALAVQVFDDPDALSDRSSQPWWPVEEVKQLPRAVTAAQTRKPAIYSEDIGPFVVDSYMK</sequence>
<organism evidence="2 3">
    <name type="scientific">Trichoderma lentiforme</name>
    <dbReference type="NCBI Taxonomy" id="1567552"/>
    <lineage>
        <taxon>Eukaryota</taxon>
        <taxon>Fungi</taxon>
        <taxon>Dikarya</taxon>
        <taxon>Ascomycota</taxon>
        <taxon>Pezizomycotina</taxon>
        <taxon>Sordariomycetes</taxon>
        <taxon>Hypocreomycetidae</taxon>
        <taxon>Hypocreales</taxon>
        <taxon>Hypocreaceae</taxon>
        <taxon>Trichoderma</taxon>
    </lineage>
</organism>
<feature type="chain" id="PRO_5040458736" evidence="1">
    <location>
        <begin position="27"/>
        <end position="82"/>
    </location>
</feature>
<protein>
    <submittedName>
        <fullName evidence="2">Uncharacterized protein</fullName>
    </submittedName>
</protein>